<dbReference type="InterPro" id="IPR001296">
    <property type="entry name" value="Glyco_trans_1"/>
</dbReference>
<organism evidence="2 3">
    <name type="scientific">Dictyobacter kobayashii</name>
    <dbReference type="NCBI Taxonomy" id="2014872"/>
    <lineage>
        <taxon>Bacteria</taxon>
        <taxon>Bacillati</taxon>
        <taxon>Chloroflexota</taxon>
        <taxon>Ktedonobacteria</taxon>
        <taxon>Ktedonobacterales</taxon>
        <taxon>Dictyobacteraceae</taxon>
        <taxon>Dictyobacter</taxon>
    </lineage>
</organism>
<evidence type="ECO:0000313" key="3">
    <source>
        <dbReference type="Proteomes" id="UP000287188"/>
    </source>
</evidence>
<feature type="domain" description="Glycosyl transferase family 1" evidence="1">
    <location>
        <begin position="2"/>
        <end position="84"/>
    </location>
</feature>
<accession>A0A402AEL5</accession>
<sequence>MPLLYSAADVTVVPSYHETFGLAAVESLACGTPVVATRAGGLMTVVQHGETGFLVPRCPGFFAERLDLLLRDDQLRARMGAAARPSVQQFAWSSVARQVYATYEELISVGQCLVAL</sequence>
<name>A0A402AEL5_9CHLR</name>
<proteinExistence type="predicted"/>
<comment type="caution">
    <text evidence="2">The sequence shown here is derived from an EMBL/GenBank/DDBJ whole genome shotgun (WGS) entry which is preliminary data.</text>
</comment>
<gene>
    <name evidence="2" type="ORF">KDK_12920</name>
</gene>
<dbReference type="GO" id="GO:0016757">
    <property type="term" value="F:glycosyltransferase activity"/>
    <property type="evidence" value="ECO:0007669"/>
    <property type="project" value="InterPro"/>
</dbReference>
<dbReference type="InterPro" id="IPR050194">
    <property type="entry name" value="Glycosyltransferase_grp1"/>
</dbReference>
<dbReference type="Gene3D" id="3.40.50.2000">
    <property type="entry name" value="Glycogen Phosphorylase B"/>
    <property type="match status" value="2"/>
</dbReference>
<reference evidence="3" key="1">
    <citation type="submission" date="2018-12" db="EMBL/GenBank/DDBJ databases">
        <title>Tengunoibacter tsumagoiensis gen. nov., sp. nov., Dictyobacter kobayashii sp. nov., D. alpinus sp. nov., and D. joshuensis sp. nov. and description of Dictyobacteraceae fam. nov. within the order Ktedonobacterales isolated from Tengu-no-mugimeshi.</title>
        <authorList>
            <person name="Wang C.M."/>
            <person name="Zheng Y."/>
            <person name="Sakai Y."/>
            <person name="Toyoda A."/>
            <person name="Minakuchi Y."/>
            <person name="Abe K."/>
            <person name="Yokota A."/>
            <person name="Yabe S."/>
        </authorList>
    </citation>
    <scope>NUCLEOTIDE SEQUENCE [LARGE SCALE GENOMIC DNA]</scope>
    <source>
        <strain evidence="3">Uno11</strain>
    </source>
</reference>
<dbReference type="AlphaFoldDB" id="A0A402AEL5"/>
<keyword evidence="3" id="KW-1185">Reference proteome</keyword>
<dbReference type="Proteomes" id="UP000287188">
    <property type="component" value="Unassembled WGS sequence"/>
</dbReference>
<evidence type="ECO:0000259" key="1">
    <source>
        <dbReference type="Pfam" id="PF00534"/>
    </source>
</evidence>
<protein>
    <recommendedName>
        <fullName evidence="1">Glycosyl transferase family 1 domain-containing protein</fullName>
    </recommendedName>
</protein>
<dbReference type="SUPFAM" id="SSF53756">
    <property type="entry name" value="UDP-Glycosyltransferase/glycogen phosphorylase"/>
    <property type="match status" value="1"/>
</dbReference>
<dbReference type="EMBL" id="BIFS01000001">
    <property type="protein sequence ID" value="GCE17492.1"/>
    <property type="molecule type" value="Genomic_DNA"/>
</dbReference>
<dbReference type="Pfam" id="PF00534">
    <property type="entry name" value="Glycos_transf_1"/>
    <property type="match status" value="1"/>
</dbReference>
<evidence type="ECO:0000313" key="2">
    <source>
        <dbReference type="EMBL" id="GCE17492.1"/>
    </source>
</evidence>
<dbReference type="PANTHER" id="PTHR45947">
    <property type="entry name" value="SULFOQUINOVOSYL TRANSFERASE SQD2"/>
    <property type="match status" value="1"/>
</dbReference>
<dbReference type="PANTHER" id="PTHR45947:SF3">
    <property type="entry name" value="SULFOQUINOVOSYL TRANSFERASE SQD2"/>
    <property type="match status" value="1"/>
</dbReference>